<evidence type="ECO:0000256" key="2">
    <source>
        <dbReference type="ARBA" id="ARBA00022679"/>
    </source>
</evidence>
<feature type="compositionally biased region" description="Basic and acidic residues" evidence="3">
    <location>
        <begin position="1"/>
        <end position="12"/>
    </location>
</feature>
<gene>
    <name evidence="4" type="ORF">EDC03_3222</name>
</gene>
<dbReference type="InterPro" id="IPR004629">
    <property type="entry name" value="WecG_TagA_CpsF"/>
</dbReference>
<organism evidence="4 5">
    <name type="scientific">Pseudokineococcus lusitanus</name>
    <dbReference type="NCBI Taxonomy" id="763993"/>
    <lineage>
        <taxon>Bacteria</taxon>
        <taxon>Bacillati</taxon>
        <taxon>Actinomycetota</taxon>
        <taxon>Actinomycetes</taxon>
        <taxon>Kineosporiales</taxon>
        <taxon>Kineosporiaceae</taxon>
        <taxon>Pseudokineococcus</taxon>
    </lineage>
</organism>
<protein>
    <submittedName>
        <fullName evidence="4">N-acetylglucosaminyldiphosphoundecaprenol N-acetyl-beta-D-mannosaminyltransferase</fullName>
    </submittedName>
</protein>
<evidence type="ECO:0000256" key="1">
    <source>
        <dbReference type="ARBA" id="ARBA00022676"/>
    </source>
</evidence>
<dbReference type="AlphaFoldDB" id="A0A3N1G934"/>
<accession>A0A3N1G934</accession>
<evidence type="ECO:0000256" key="3">
    <source>
        <dbReference type="SAM" id="MobiDB-lite"/>
    </source>
</evidence>
<evidence type="ECO:0000313" key="4">
    <source>
        <dbReference type="EMBL" id="ROP26752.1"/>
    </source>
</evidence>
<feature type="region of interest" description="Disordered" evidence="3">
    <location>
        <begin position="1"/>
        <end position="34"/>
    </location>
</feature>
<dbReference type="Proteomes" id="UP000276232">
    <property type="component" value="Unassembled WGS sequence"/>
</dbReference>
<keyword evidence="2 4" id="KW-0808">Transferase</keyword>
<dbReference type="PANTHER" id="PTHR34136">
    <property type="match status" value="1"/>
</dbReference>
<comment type="caution">
    <text evidence="4">The sequence shown here is derived from an EMBL/GenBank/DDBJ whole genome shotgun (WGS) entry which is preliminary data.</text>
</comment>
<evidence type="ECO:0000313" key="5">
    <source>
        <dbReference type="Proteomes" id="UP000276232"/>
    </source>
</evidence>
<dbReference type="InParanoid" id="A0A3N1G934"/>
<keyword evidence="5" id="KW-1185">Reference proteome</keyword>
<dbReference type="NCBIfam" id="TIGR00696">
    <property type="entry name" value="wecG_tagA_cpsF"/>
    <property type="match status" value="1"/>
</dbReference>
<keyword evidence="1" id="KW-0328">Glycosyltransferase</keyword>
<sequence>MRAVAEPRRGTVDVDLDEPVPATPQSASVPPQLRRSLCPRERSLAQVDIDGVAFDAMTEQQVVEHVVASLADGRGGMLLTPNVDILRQLRRPSLMPIADQADLVVADGMPIVWASRLLGRPLPERVTGASLAHSLPAAAAREGRSVFLLGGEDGVAEKAAERLTSEVEGLTVAGWHCPPHGFERDGDRMREMVDALSAAAPDVVLVGLGFPKQERLIGVLRNTLPAAWFIGCGGALTFLSGEVARAPKVMQRSGLEWTHRLAMEPRRMARRYLVDDLPYAAAMFARVAKRAVAAA</sequence>
<name>A0A3N1G934_9ACTN</name>
<reference evidence="4 5" key="1">
    <citation type="journal article" date="2015" name="Stand. Genomic Sci.">
        <title>Genomic Encyclopedia of Bacterial and Archaeal Type Strains, Phase III: the genomes of soil and plant-associated and newly described type strains.</title>
        <authorList>
            <person name="Whitman W.B."/>
            <person name="Woyke T."/>
            <person name="Klenk H.P."/>
            <person name="Zhou Y."/>
            <person name="Lilburn T.G."/>
            <person name="Beck B.J."/>
            <person name="De Vos P."/>
            <person name="Vandamme P."/>
            <person name="Eisen J.A."/>
            <person name="Garrity G."/>
            <person name="Hugenholtz P."/>
            <person name="Kyrpides N.C."/>
        </authorList>
    </citation>
    <scope>NUCLEOTIDE SEQUENCE [LARGE SCALE GENOMIC DNA]</scope>
    <source>
        <strain evidence="4 5">CECT 7306</strain>
    </source>
</reference>
<dbReference type="PANTHER" id="PTHR34136:SF1">
    <property type="entry name" value="UDP-N-ACETYL-D-MANNOSAMINURONIC ACID TRANSFERASE"/>
    <property type="match status" value="1"/>
</dbReference>
<dbReference type="CDD" id="cd06533">
    <property type="entry name" value="Glyco_transf_WecG_TagA"/>
    <property type="match status" value="1"/>
</dbReference>
<dbReference type="GO" id="GO:0016758">
    <property type="term" value="F:hexosyltransferase activity"/>
    <property type="evidence" value="ECO:0007669"/>
    <property type="project" value="TreeGrafter"/>
</dbReference>
<dbReference type="Pfam" id="PF03808">
    <property type="entry name" value="Glyco_tran_WecG"/>
    <property type="match status" value="1"/>
</dbReference>
<dbReference type="EMBL" id="RJKN01000010">
    <property type="protein sequence ID" value="ROP26752.1"/>
    <property type="molecule type" value="Genomic_DNA"/>
</dbReference>
<proteinExistence type="predicted"/>